<evidence type="ECO:0000313" key="1">
    <source>
        <dbReference type="EMBL" id="MDA0140088.1"/>
    </source>
</evidence>
<organism evidence="1 2">
    <name type="scientific">Solirubrobacter deserti</name>
    <dbReference type="NCBI Taxonomy" id="2282478"/>
    <lineage>
        <taxon>Bacteria</taxon>
        <taxon>Bacillati</taxon>
        <taxon>Actinomycetota</taxon>
        <taxon>Thermoleophilia</taxon>
        <taxon>Solirubrobacterales</taxon>
        <taxon>Solirubrobacteraceae</taxon>
        <taxon>Solirubrobacter</taxon>
    </lineage>
</organism>
<dbReference type="Gene3D" id="3.40.50.10010">
    <property type="entry name" value="Type-2 restriction enzyme NgoMIV"/>
    <property type="match status" value="1"/>
</dbReference>
<dbReference type="InterPro" id="IPR037083">
    <property type="entry name" value="NgoMIV_sf"/>
</dbReference>
<keyword evidence="2" id="KW-1185">Reference proteome</keyword>
<dbReference type="Pfam" id="PF09015">
    <property type="entry name" value="NgoMIV_restric"/>
    <property type="match status" value="1"/>
</dbReference>
<name>A0ABT4RNF4_9ACTN</name>
<comment type="caution">
    <text evidence="1">The sequence shown here is derived from an EMBL/GenBank/DDBJ whole genome shotgun (WGS) entry which is preliminary data.</text>
</comment>
<evidence type="ECO:0000313" key="2">
    <source>
        <dbReference type="Proteomes" id="UP001147700"/>
    </source>
</evidence>
<sequence>MSVIFDAKEQLITDLVARELLGYRSTGLPSVSDGTSHAIGEEFLNLLSASRSPARSLANPTTGEANAIGAGFAEAIETFLRSCLCSPEALAIRRENWEFQRGKIYAGRQYAHLRLLERLDRDATRMKVDPVPSKPRSPKSKVAEREALAAEEREQLEVLLHGEYLVDADLLVLIPPKDHGQLTAKRRGGDRLVTADELKSLRSPLTAAPGEVPLCHANVSCKFTLRNDRGQNVRTEALQLARQRRGPMPRMVVATAEVWPGRLESLGKGTGEIDCVYHLSLPLLERAVRRVSPPEVQRQLELLIRADRLRDIADLPLDLLQ</sequence>
<proteinExistence type="predicted"/>
<dbReference type="SUPFAM" id="SSF52980">
    <property type="entry name" value="Restriction endonuclease-like"/>
    <property type="match status" value="1"/>
</dbReference>
<dbReference type="Proteomes" id="UP001147700">
    <property type="component" value="Unassembled WGS sequence"/>
</dbReference>
<reference evidence="1" key="1">
    <citation type="submission" date="2022-10" db="EMBL/GenBank/DDBJ databases">
        <title>The WGS of Solirubrobacter sp. CPCC 204708.</title>
        <authorList>
            <person name="Jiang Z."/>
        </authorList>
    </citation>
    <scope>NUCLEOTIDE SEQUENCE</scope>
    <source>
        <strain evidence="1">CPCC 204708</strain>
    </source>
</reference>
<accession>A0ABT4RNF4</accession>
<dbReference type="RefSeq" id="WP_270006585.1">
    <property type="nucleotide sequence ID" value="NZ_JAPCID010000033.1"/>
</dbReference>
<protein>
    <recommendedName>
        <fullName evidence="3">Restriction endonuclease</fullName>
    </recommendedName>
</protein>
<dbReference type="InterPro" id="IPR015105">
    <property type="entry name" value="NgoMIV"/>
</dbReference>
<evidence type="ECO:0008006" key="3">
    <source>
        <dbReference type="Google" id="ProtNLM"/>
    </source>
</evidence>
<dbReference type="EMBL" id="JAPCID010000033">
    <property type="protein sequence ID" value="MDA0140088.1"/>
    <property type="molecule type" value="Genomic_DNA"/>
</dbReference>
<dbReference type="InterPro" id="IPR011335">
    <property type="entry name" value="Restrct_endonuc-II-like"/>
</dbReference>
<gene>
    <name evidence="1" type="ORF">OJ962_21475</name>
</gene>